<protein>
    <recommendedName>
        <fullName evidence="3">Selenoprotein F/M domain-containing protein</fullName>
    </recommendedName>
</protein>
<evidence type="ECO:0000313" key="6">
    <source>
        <dbReference type="Proteomes" id="UP000011087"/>
    </source>
</evidence>
<keyword evidence="6" id="KW-1185">Reference proteome</keyword>
<dbReference type="GeneID" id="17289675"/>
<dbReference type="KEGG" id="gtt:GUITHDRAFT_156195"/>
<feature type="chain" id="PRO_5008769767" description="Selenoprotein F/M domain-containing protein" evidence="2">
    <location>
        <begin position="25"/>
        <end position="120"/>
    </location>
</feature>
<evidence type="ECO:0000256" key="2">
    <source>
        <dbReference type="SAM" id="SignalP"/>
    </source>
</evidence>
<evidence type="ECO:0000313" key="5">
    <source>
        <dbReference type="EnsemblProtists" id="EKX32946"/>
    </source>
</evidence>
<reference evidence="5" key="3">
    <citation type="submission" date="2016-03" db="UniProtKB">
        <authorList>
            <consortium name="EnsemblProtists"/>
        </authorList>
    </citation>
    <scope>IDENTIFICATION</scope>
</reference>
<proteinExistence type="inferred from homology"/>
<name>L1I9L6_GUITC</name>
<dbReference type="EMBL" id="JH993163">
    <property type="protein sequence ID" value="EKX32946.1"/>
    <property type="molecule type" value="Genomic_DNA"/>
</dbReference>
<dbReference type="Proteomes" id="UP000011087">
    <property type="component" value="Unassembled WGS sequence"/>
</dbReference>
<organism evidence="4">
    <name type="scientific">Guillardia theta (strain CCMP2712)</name>
    <name type="common">Cryptophyte</name>
    <dbReference type="NCBI Taxonomy" id="905079"/>
    <lineage>
        <taxon>Eukaryota</taxon>
        <taxon>Cryptophyceae</taxon>
        <taxon>Pyrenomonadales</taxon>
        <taxon>Geminigeraceae</taxon>
        <taxon>Guillardia</taxon>
    </lineage>
</organism>
<comment type="similarity">
    <text evidence="1">Belongs to the selenoprotein M/F family.</text>
</comment>
<evidence type="ECO:0000313" key="4">
    <source>
        <dbReference type="EMBL" id="EKX32946.1"/>
    </source>
</evidence>
<dbReference type="AlphaFoldDB" id="L1I9L6"/>
<sequence length="120" mass="13423">MRGEGLALISFLSLILVLCAQVERKRVEVCPNEGCKQAARADLKVCDGICRQYYPQVRKFINDNLKSYPSLGLSLYDDGSLSPSITFFNDKGEEIESVEVAGMYAHEMEEELQSRGILTL</sequence>
<dbReference type="SUPFAM" id="SSF52833">
    <property type="entry name" value="Thioredoxin-like"/>
    <property type="match status" value="1"/>
</dbReference>
<gene>
    <name evidence="4" type="ORF">GUITHDRAFT_156195</name>
</gene>
<evidence type="ECO:0000256" key="1">
    <source>
        <dbReference type="ARBA" id="ARBA00005742"/>
    </source>
</evidence>
<feature type="signal peptide" evidence="2">
    <location>
        <begin position="1"/>
        <end position="24"/>
    </location>
</feature>
<dbReference type="EnsemblProtists" id="EKX32946">
    <property type="protein sequence ID" value="EKX32946"/>
    <property type="gene ID" value="GUITHDRAFT_156195"/>
</dbReference>
<evidence type="ECO:0000259" key="3">
    <source>
        <dbReference type="Pfam" id="PF08806"/>
    </source>
</evidence>
<dbReference type="PaxDb" id="55529-EKX32946"/>
<dbReference type="RefSeq" id="XP_005819926.1">
    <property type="nucleotide sequence ID" value="XM_005819869.1"/>
</dbReference>
<keyword evidence="2" id="KW-0732">Signal</keyword>
<dbReference type="InterPro" id="IPR014912">
    <property type="entry name" value="Sep15_SelM_dom"/>
</dbReference>
<accession>L1I9L6</accession>
<reference evidence="4 6" key="1">
    <citation type="journal article" date="2012" name="Nature">
        <title>Algal genomes reveal evolutionary mosaicism and the fate of nucleomorphs.</title>
        <authorList>
            <consortium name="DOE Joint Genome Institute"/>
            <person name="Curtis B.A."/>
            <person name="Tanifuji G."/>
            <person name="Burki F."/>
            <person name="Gruber A."/>
            <person name="Irimia M."/>
            <person name="Maruyama S."/>
            <person name="Arias M.C."/>
            <person name="Ball S.G."/>
            <person name="Gile G.H."/>
            <person name="Hirakawa Y."/>
            <person name="Hopkins J.F."/>
            <person name="Kuo A."/>
            <person name="Rensing S.A."/>
            <person name="Schmutz J."/>
            <person name="Symeonidi A."/>
            <person name="Elias M."/>
            <person name="Eveleigh R.J."/>
            <person name="Herman E.K."/>
            <person name="Klute M.J."/>
            <person name="Nakayama T."/>
            <person name="Obornik M."/>
            <person name="Reyes-Prieto A."/>
            <person name="Armbrust E.V."/>
            <person name="Aves S.J."/>
            <person name="Beiko R.G."/>
            <person name="Coutinho P."/>
            <person name="Dacks J.B."/>
            <person name="Durnford D.G."/>
            <person name="Fast N.M."/>
            <person name="Green B.R."/>
            <person name="Grisdale C.J."/>
            <person name="Hempel F."/>
            <person name="Henrissat B."/>
            <person name="Hoppner M.P."/>
            <person name="Ishida K."/>
            <person name="Kim E."/>
            <person name="Koreny L."/>
            <person name="Kroth P.G."/>
            <person name="Liu Y."/>
            <person name="Malik S.B."/>
            <person name="Maier U.G."/>
            <person name="McRose D."/>
            <person name="Mock T."/>
            <person name="Neilson J.A."/>
            <person name="Onodera N.T."/>
            <person name="Poole A.M."/>
            <person name="Pritham E.J."/>
            <person name="Richards T.A."/>
            <person name="Rocap G."/>
            <person name="Roy S.W."/>
            <person name="Sarai C."/>
            <person name="Schaack S."/>
            <person name="Shirato S."/>
            <person name="Slamovits C.H."/>
            <person name="Spencer D.F."/>
            <person name="Suzuki S."/>
            <person name="Worden A.Z."/>
            <person name="Zauner S."/>
            <person name="Barry K."/>
            <person name="Bell C."/>
            <person name="Bharti A.K."/>
            <person name="Crow J.A."/>
            <person name="Grimwood J."/>
            <person name="Kramer R."/>
            <person name="Lindquist E."/>
            <person name="Lucas S."/>
            <person name="Salamov A."/>
            <person name="McFadden G.I."/>
            <person name="Lane C.E."/>
            <person name="Keeling P.J."/>
            <person name="Gray M.W."/>
            <person name="Grigoriev I.V."/>
            <person name="Archibald J.M."/>
        </authorList>
    </citation>
    <scope>NUCLEOTIDE SEQUENCE</scope>
    <source>
        <strain evidence="4 6">CCMP2712</strain>
    </source>
</reference>
<reference evidence="6" key="2">
    <citation type="submission" date="2012-11" db="EMBL/GenBank/DDBJ databases">
        <authorList>
            <person name="Kuo A."/>
            <person name="Curtis B.A."/>
            <person name="Tanifuji G."/>
            <person name="Burki F."/>
            <person name="Gruber A."/>
            <person name="Irimia M."/>
            <person name="Maruyama S."/>
            <person name="Arias M.C."/>
            <person name="Ball S.G."/>
            <person name="Gile G.H."/>
            <person name="Hirakawa Y."/>
            <person name="Hopkins J.F."/>
            <person name="Rensing S.A."/>
            <person name="Schmutz J."/>
            <person name="Symeonidi A."/>
            <person name="Elias M."/>
            <person name="Eveleigh R.J."/>
            <person name="Herman E.K."/>
            <person name="Klute M.J."/>
            <person name="Nakayama T."/>
            <person name="Obornik M."/>
            <person name="Reyes-Prieto A."/>
            <person name="Armbrust E.V."/>
            <person name="Aves S.J."/>
            <person name="Beiko R.G."/>
            <person name="Coutinho P."/>
            <person name="Dacks J.B."/>
            <person name="Durnford D.G."/>
            <person name="Fast N.M."/>
            <person name="Green B.R."/>
            <person name="Grisdale C."/>
            <person name="Hempe F."/>
            <person name="Henrissat B."/>
            <person name="Hoppner M.P."/>
            <person name="Ishida K.-I."/>
            <person name="Kim E."/>
            <person name="Koreny L."/>
            <person name="Kroth P.G."/>
            <person name="Liu Y."/>
            <person name="Malik S.-B."/>
            <person name="Maier U.G."/>
            <person name="McRose D."/>
            <person name="Mock T."/>
            <person name="Neilson J.A."/>
            <person name="Onodera N.T."/>
            <person name="Poole A.M."/>
            <person name="Pritham E.J."/>
            <person name="Richards T.A."/>
            <person name="Rocap G."/>
            <person name="Roy S.W."/>
            <person name="Sarai C."/>
            <person name="Schaack S."/>
            <person name="Shirato S."/>
            <person name="Slamovits C.H."/>
            <person name="Spencer D.F."/>
            <person name="Suzuki S."/>
            <person name="Worden A.Z."/>
            <person name="Zauner S."/>
            <person name="Barry K."/>
            <person name="Bell C."/>
            <person name="Bharti A.K."/>
            <person name="Crow J.A."/>
            <person name="Grimwood J."/>
            <person name="Kramer R."/>
            <person name="Lindquist E."/>
            <person name="Lucas S."/>
            <person name="Salamov A."/>
            <person name="McFadden G.I."/>
            <person name="Lane C.E."/>
            <person name="Keeling P.J."/>
            <person name="Gray M.W."/>
            <person name="Grigoriev I.V."/>
            <person name="Archibald J.M."/>
        </authorList>
    </citation>
    <scope>NUCLEOTIDE SEQUENCE</scope>
    <source>
        <strain evidence="6">CCMP2712</strain>
    </source>
</reference>
<dbReference type="InterPro" id="IPR038219">
    <property type="entry name" value="Sep15/SelM_sf"/>
</dbReference>
<dbReference type="HOGENOM" id="CLU_2054162_0_0_1"/>
<dbReference type="Pfam" id="PF08806">
    <property type="entry name" value="Sep15_SelM"/>
    <property type="match status" value="1"/>
</dbReference>
<feature type="domain" description="Selenoprotein F/M" evidence="3">
    <location>
        <begin position="53"/>
        <end position="116"/>
    </location>
</feature>
<dbReference type="Gene3D" id="3.40.30.50">
    <property type="entry name" value="Sep15/SelM thioredoxin-like domain, active-site redox motif"/>
    <property type="match status" value="1"/>
</dbReference>
<dbReference type="InterPro" id="IPR036249">
    <property type="entry name" value="Thioredoxin-like_sf"/>
</dbReference>